<accession>A0A9N9J3H8</accession>
<evidence type="ECO:0000313" key="1">
    <source>
        <dbReference type="EMBL" id="CAG8763325.1"/>
    </source>
</evidence>
<dbReference type="EMBL" id="CAJVPQ010023685">
    <property type="protein sequence ID" value="CAG8763325.1"/>
    <property type="molecule type" value="Genomic_DNA"/>
</dbReference>
<sequence length="44" mass="5056">MYIIRSRCWSNRCTSKAANTPSEARSIIIITKIDTLIQATMRIK</sequence>
<keyword evidence="2" id="KW-1185">Reference proteome</keyword>
<dbReference type="AlphaFoldDB" id="A0A9N9J3H8"/>
<gene>
    <name evidence="1" type="ORF">FCALED_LOCUS17066</name>
</gene>
<protein>
    <submittedName>
        <fullName evidence="1">5725_t:CDS:1</fullName>
    </submittedName>
</protein>
<evidence type="ECO:0000313" key="2">
    <source>
        <dbReference type="Proteomes" id="UP000789570"/>
    </source>
</evidence>
<organism evidence="1 2">
    <name type="scientific">Funneliformis caledonium</name>
    <dbReference type="NCBI Taxonomy" id="1117310"/>
    <lineage>
        <taxon>Eukaryota</taxon>
        <taxon>Fungi</taxon>
        <taxon>Fungi incertae sedis</taxon>
        <taxon>Mucoromycota</taxon>
        <taxon>Glomeromycotina</taxon>
        <taxon>Glomeromycetes</taxon>
        <taxon>Glomerales</taxon>
        <taxon>Glomeraceae</taxon>
        <taxon>Funneliformis</taxon>
    </lineage>
</organism>
<feature type="non-terminal residue" evidence="1">
    <location>
        <position position="44"/>
    </location>
</feature>
<proteinExistence type="predicted"/>
<reference evidence="1" key="1">
    <citation type="submission" date="2021-06" db="EMBL/GenBank/DDBJ databases">
        <authorList>
            <person name="Kallberg Y."/>
            <person name="Tangrot J."/>
            <person name="Rosling A."/>
        </authorList>
    </citation>
    <scope>NUCLEOTIDE SEQUENCE</scope>
    <source>
        <strain evidence="1">UK204</strain>
    </source>
</reference>
<name>A0A9N9J3H8_9GLOM</name>
<comment type="caution">
    <text evidence="1">The sequence shown here is derived from an EMBL/GenBank/DDBJ whole genome shotgun (WGS) entry which is preliminary data.</text>
</comment>
<dbReference type="Proteomes" id="UP000789570">
    <property type="component" value="Unassembled WGS sequence"/>
</dbReference>